<feature type="transmembrane region" description="Helical" evidence="1">
    <location>
        <begin position="33"/>
        <end position="57"/>
    </location>
</feature>
<evidence type="ECO:0008006" key="4">
    <source>
        <dbReference type="Google" id="ProtNLM"/>
    </source>
</evidence>
<keyword evidence="1" id="KW-0812">Transmembrane</keyword>
<dbReference type="RefSeq" id="WP_158036184.1">
    <property type="nucleotide sequence ID" value="NZ_BAAAZV010000017.1"/>
</dbReference>
<reference evidence="2 3" key="1">
    <citation type="submission" date="2019-09" db="EMBL/GenBank/DDBJ databases">
        <title>Phylogeny of genus Pseudoclavibacter and closely related genus.</title>
        <authorList>
            <person name="Li Y."/>
        </authorList>
    </citation>
    <scope>NUCLEOTIDE SEQUENCE [LARGE SCALE GENOMIC DNA]</scope>
    <source>
        <strain evidence="2 3">JCM 16921</strain>
    </source>
</reference>
<organism evidence="2 3">
    <name type="scientific">Pseudoclavibacter caeni</name>
    <dbReference type="NCBI Taxonomy" id="908846"/>
    <lineage>
        <taxon>Bacteria</taxon>
        <taxon>Bacillati</taxon>
        <taxon>Actinomycetota</taxon>
        <taxon>Actinomycetes</taxon>
        <taxon>Micrococcales</taxon>
        <taxon>Microbacteriaceae</taxon>
        <taxon>Pseudoclavibacter</taxon>
    </lineage>
</organism>
<accession>A0A7C8BND0</accession>
<proteinExistence type="predicted"/>
<keyword evidence="1" id="KW-1133">Transmembrane helix</keyword>
<dbReference type="AlphaFoldDB" id="A0A7C8BND0"/>
<sequence length="124" mass="13414">MVDWLTWTQVIVGCGAGLLCLVSGVLGRVPGDVAIGSLALVELLLVVQVVVTVWRWIVEGGPVGSGVEFAGYLLTALIIPPAAVFWGLIERTRWSTIVLSVAAFTIAVMVWRMNQIWTLPSPWL</sequence>
<protein>
    <recommendedName>
        <fullName evidence="4">Integral membrane protein</fullName>
    </recommendedName>
</protein>
<comment type="caution">
    <text evidence="2">The sequence shown here is derived from an EMBL/GenBank/DDBJ whole genome shotgun (WGS) entry which is preliminary data.</text>
</comment>
<evidence type="ECO:0000313" key="2">
    <source>
        <dbReference type="EMBL" id="KAB1632406.1"/>
    </source>
</evidence>
<feature type="transmembrane region" description="Helical" evidence="1">
    <location>
        <begin position="96"/>
        <end position="114"/>
    </location>
</feature>
<keyword evidence="1" id="KW-0472">Membrane</keyword>
<dbReference type="OrthoDB" id="5197832at2"/>
<feature type="transmembrane region" description="Helical" evidence="1">
    <location>
        <begin position="69"/>
        <end position="89"/>
    </location>
</feature>
<name>A0A7C8BND0_9MICO</name>
<evidence type="ECO:0000256" key="1">
    <source>
        <dbReference type="SAM" id="Phobius"/>
    </source>
</evidence>
<dbReference type="Proteomes" id="UP000481339">
    <property type="component" value="Unassembled WGS sequence"/>
</dbReference>
<feature type="transmembrane region" description="Helical" evidence="1">
    <location>
        <begin position="6"/>
        <end position="26"/>
    </location>
</feature>
<evidence type="ECO:0000313" key="3">
    <source>
        <dbReference type="Proteomes" id="UP000481339"/>
    </source>
</evidence>
<dbReference type="EMBL" id="WBKA01000003">
    <property type="protein sequence ID" value="KAB1632406.1"/>
    <property type="molecule type" value="Genomic_DNA"/>
</dbReference>
<gene>
    <name evidence="2" type="ORF">F8O02_05225</name>
</gene>
<keyword evidence="3" id="KW-1185">Reference proteome</keyword>